<keyword evidence="4" id="KW-1185">Reference proteome</keyword>
<evidence type="ECO:0000313" key="4">
    <source>
        <dbReference type="Proteomes" id="UP000239576"/>
    </source>
</evidence>
<keyword evidence="1" id="KW-0472">Membrane</keyword>
<proteinExistence type="predicted"/>
<evidence type="ECO:0000256" key="1">
    <source>
        <dbReference type="SAM" id="Phobius"/>
    </source>
</evidence>
<dbReference type="InterPro" id="IPR025646">
    <property type="entry name" value="DUF4350"/>
</dbReference>
<accession>A0A2T1ED51</accession>
<comment type="caution">
    <text evidence="3">The sequence shown here is derived from an EMBL/GenBank/DDBJ whole genome shotgun (WGS) entry which is preliminary data.</text>
</comment>
<gene>
    <name evidence="3" type="ORF">C7B82_08400</name>
</gene>
<feature type="domain" description="DUF4350" evidence="2">
    <location>
        <begin position="39"/>
        <end position="221"/>
    </location>
</feature>
<organism evidence="3 4">
    <name type="scientific">Stenomitos frigidus ULC18</name>
    <dbReference type="NCBI Taxonomy" id="2107698"/>
    <lineage>
        <taxon>Bacteria</taxon>
        <taxon>Bacillati</taxon>
        <taxon>Cyanobacteriota</taxon>
        <taxon>Cyanophyceae</taxon>
        <taxon>Leptolyngbyales</taxon>
        <taxon>Leptolyngbyaceae</taxon>
        <taxon>Stenomitos</taxon>
    </lineage>
</organism>
<sequence>MSLSKRQIWLLSIALATLVILSLFAAPGNRLQSGSTYGRAPHGYGAWYALMESRGLTIHRWQKPLQSLFQPSEPKTPAIETLAPGASTAGISAAAFSATAAAPTDPITLLQISNGEPLSVASMSWVERGNVLVLLGVNTPVTKAPFDSTIANPVGEIRIQTSRRGVDRDAKTKPLLNDSFGSIVWRQAVGKGQIIFASTPNLAANAYQNAQGNYEFLARLVTTPNLPIWVDEYSHGYKDSDVIQQETSGSLLGYLAKTPVLLVVLQTIVILLVLIWGQNRRLGPAIALPTPSTDNSKAYIQALSAVLRKAESSQFVVTTVCKAEQLEVQKALGLGTEPLPLATLLDAWTQQTGQPAAILEAALHPAIHSRRIGESDLLKWLQEIKTIRQQLGRKG</sequence>
<reference evidence="4" key="1">
    <citation type="submission" date="2018-02" db="EMBL/GenBank/DDBJ databases">
        <authorList>
            <person name="Moore K."/>
            <person name="Momper L."/>
        </authorList>
    </citation>
    <scope>NUCLEOTIDE SEQUENCE [LARGE SCALE GENOMIC DNA]</scope>
    <source>
        <strain evidence="4">ULC18</strain>
    </source>
</reference>
<reference evidence="3 4" key="2">
    <citation type="submission" date="2018-03" db="EMBL/GenBank/DDBJ databases">
        <title>The ancient ancestry and fast evolution of plastids.</title>
        <authorList>
            <person name="Moore K.R."/>
            <person name="Magnabosco C."/>
            <person name="Momper L."/>
            <person name="Gold D.A."/>
            <person name="Bosak T."/>
            <person name="Fournier G.P."/>
        </authorList>
    </citation>
    <scope>NUCLEOTIDE SEQUENCE [LARGE SCALE GENOMIC DNA]</scope>
    <source>
        <strain evidence="3 4">ULC18</strain>
    </source>
</reference>
<dbReference type="RefSeq" id="WP_106255855.1">
    <property type="nucleotide sequence ID" value="NZ_CAWNSW010000047.1"/>
</dbReference>
<dbReference type="EMBL" id="PVWK01000049">
    <property type="protein sequence ID" value="PSB30682.1"/>
    <property type="molecule type" value="Genomic_DNA"/>
</dbReference>
<evidence type="ECO:0000259" key="2">
    <source>
        <dbReference type="Pfam" id="PF14258"/>
    </source>
</evidence>
<evidence type="ECO:0000313" key="3">
    <source>
        <dbReference type="EMBL" id="PSB30682.1"/>
    </source>
</evidence>
<dbReference type="AlphaFoldDB" id="A0A2T1ED51"/>
<feature type="transmembrane region" description="Helical" evidence="1">
    <location>
        <begin position="251"/>
        <end position="276"/>
    </location>
</feature>
<dbReference type="OrthoDB" id="478871at2"/>
<protein>
    <submittedName>
        <fullName evidence="3">DUF4350 domain-containing protein</fullName>
    </submittedName>
</protein>
<keyword evidence="1" id="KW-1133">Transmembrane helix</keyword>
<keyword evidence="1" id="KW-0812">Transmembrane</keyword>
<dbReference type="Proteomes" id="UP000239576">
    <property type="component" value="Unassembled WGS sequence"/>
</dbReference>
<name>A0A2T1ED51_9CYAN</name>
<dbReference type="Pfam" id="PF14258">
    <property type="entry name" value="DUF4350"/>
    <property type="match status" value="1"/>
</dbReference>